<evidence type="ECO:0000313" key="2">
    <source>
        <dbReference type="EMBL" id="MDQ0155886.1"/>
    </source>
</evidence>
<name>A0ABT9V4K5_9BACL</name>
<reference evidence="2 3" key="1">
    <citation type="submission" date="2023-07" db="EMBL/GenBank/DDBJ databases">
        <title>Genomic Encyclopedia of Type Strains, Phase IV (KMG-IV): sequencing the most valuable type-strain genomes for metagenomic binning, comparative biology and taxonomic classification.</title>
        <authorList>
            <person name="Goeker M."/>
        </authorList>
    </citation>
    <scope>NUCLEOTIDE SEQUENCE [LARGE SCALE GENOMIC DNA]</scope>
    <source>
        <strain evidence="2 3">DSM 23948</strain>
    </source>
</reference>
<evidence type="ECO:0000313" key="3">
    <source>
        <dbReference type="Proteomes" id="UP001231362"/>
    </source>
</evidence>
<accession>A0ABT9V4K5</accession>
<keyword evidence="3" id="KW-1185">Reference proteome</keyword>
<dbReference type="Proteomes" id="UP001231362">
    <property type="component" value="Unassembled WGS sequence"/>
</dbReference>
<organism evidence="2 3">
    <name type="scientific">Anoxybacillus andreesenii</name>
    <dbReference type="NCBI Taxonomy" id="1325932"/>
    <lineage>
        <taxon>Bacteria</taxon>
        <taxon>Bacillati</taxon>
        <taxon>Bacillota</taxon>
        <taxon>Bacilli</taxon>
        <taxon>Bacillales</taxon>
        <taxon>Anoxybacillaceae</taxon>
        <taxon>Anoxybacillus</taxon>
    </lineage>
</organism>
<dbReference type="InterPro" id="IPR025953">
    <property type="entry name" value="YlbD_coat"/>
</dbReference>
<gene>
    <name evidence="2" type="ORF">J2S07_002204</name>
</gene>
<dbReference type="EMBL" id="JAUSTU010000009">
    <property type="protein sequence ID" value="MDQ0155886.1"/>
    <property type="molecule type" value="Genomic_DNA"/>
</dbReference>
<protein>
    <recommendedName>
        <fullName evidence="4">Coat protein YlbD-like</fullName>
    </recommendedName>
</protein>
<dbReference type="Pfam" id="PF14071">
    <property type="entry name" value="YlbD_coat"/>
    <property type="match status" value="1"/>
</dbReference>
<dbReference type="RefSeq" id="WP_307150412.1">
    <property type="nucleotide sequence ID" value="NZ_JAUSTU010000009.1"/>
</dbReference>
<feature type="compositionally biased region" description="Polar residues" evidence="1">
    <location>
        <begin position="111"/>
        <end position="129"/>
    </location>
</feature>
<proteinExistence type="predicted"/>
<comment type="caution">
    <text evidence="2">The sequence shown here is derived from an EMBL/GenBank/DDBJ whole genome shotgun (WGS) entry which is preliminary data.</text>
</comment>
<feature type="region of interest" description="Disordered" evidence="1">
    <location>
        <begin position="111"/>
        <end position="136"/>
    </location>
</feature>
<sequence>MSEKKLHPSVQKFKEFVKNHPGMVLQVREGKTTWQDLFEEWYLLGEEDARWEEFTDVEKSVAKDEKEEGKKDWVPQVMNVIKNMDANQLQGHIASLSQALGAIQGLITQFQKGNQSPAQSTNPTNQPQHPFQFRKD</sequence>
<evidence type="ECO:0008006" key="4">
    <source>
        <dbReference type="Google" id="ProtNLM"/>
    </source>
</evidence>
<evidence type="ECO:0000256" key="1">
    <source>
        <dbReference type="SAM" id="MobiDB-lite"/>
    </source>
</evidence>